<evidence type="ECO:0000256" key="7">
    <source>
        <dbReference type="ARBA" id="ARBA00022989"/>
    </source>
</evidence>
<feature type="repeat" description="Solcar" evidence="10">
    <location>
        <begin position="212"/>
        <end position="300"/>
    </location>
</feature>
<keyword evidence="8" id="KW-0496">Mitochondrion</keyword>
<dbReference type="PANTHER" id="PTHR45760:SF6">
    <property type="entry name" value="MITOCHONDRIAL SUBSTRATE CARRIER FAMILY PROTEIN"/>
    <property type="match status" value="1"/>
</dbReference>
<evidence type="ECO:0000313" key="14">
    <source>
        <dbReference type="Proteomes" id="UP001291623"/>
    </source>
</evidence>
<accession>A0AAE1QTN7</accession>
<dbReference type="AlphaFoldDB" id="A0AAE1QTN7"/>
<proteinExistence type="inferred from homology"/>
<dbReference type="InterPro" id="IPR023395">
    <property type="entry name" value="MCP_dom_sf"/>
</dbReference>
<evidence type="ECO:0000256" key="5">
    <source>
        <dbReference type="ARBA" id="ARBA00022737"/>
    </source>
</evidence>
<dbReference type="Gene3D" id="1.50.40.10">
    <property type="entry name" value="Mitochondrial carrier domain"/>
    <property type="match status" value="2"/>
</dbReference>
<dbReference type="EMBL" id="JAVYJV010000023">
    <property type="protein sequence ID" value="KAK4339360.1"/>
    <property type="molecule type" value="Genomic_DNA"/>
</dbReference>
<name>A0AAE1QTN7_9SOLA</name>
<keyword evidence="4 10" id="KW-0812">Transmembrane</keyword>
<evidence type="ECO:0000256" key="2">
    <source>
        <dbReference type="ARBA" id="ARBA00006375"/>
    </source>
</evidence>
<sequence length="487" mass="53651">MVGSSSTKQGLPSWIGAATATRTTVEFDKNVAVSHSKNFTDVNLGFGERAISAAGAAVISAILVNPLDVAKTRLQAQAAGVPYDGLCGFGHLHANTVLTGVKSNSAGTRAVLGTEPACTPDCFRYKGTLDEGFTRLWRGTNVSLTLAIPSVGIYLPLYDIFRNSMQAYSLLWTGLGEQLARDVPFSAICWSTLEPVRRKLLGLVGDEASATTVLGANFSAGFVAGSLAAAATCPLDVARTRRHIDNDPERALRMTTRHTLVEIWRDGGFKGLFTGVGPRVGRAGPSVGIVVSYYEVVKYGLRHRHMHQQSEGLKVDLFKQSGEVPPVVELVDEKWRLASGHLCDKNVPPKLKGKFYRVVVRLTMLYGAECWPVKTSHIHKMKVAEMRMPRWMCGHTMRDRIRNDDIRDKVGVASVEDKMREASLRWFGHVQRRDTDAPVRRMRYHDVFRLCYQHVHIVYTALISCLSLTVSLALLCLACFACDNALF</sequence>
<comment type="similarity">
    <text evidence="2 11">Belongs to the mitochondrial carrier (TC 2.A.29) family.</text>
</comment>
<organism evidence="13 14">
    <name type="scientific">Anisodus tanguticus</name>
    <dbReference type="NCBI Taxonomy" id="243964"/>
    <lineage>
        <taxon>Eukaryota</taxon>
        <taxon>Viridiplantae</taxon>
        <taxon>Streptophyta</taxon>
        <taxon>Embryophyta</taxon>
        <taxon>Tracheophyta</taxon>
        <taxon>Spermatophyta</taxon>
        <taxon>Magnoliopsida</taxon>
        <taxon>eudicotyledons</taxon>
        <taxon>Gunneridae</taxon>
        <taxon>Pentapetalae</taxon>
        <taxon>asterids</taxon>
        <taxon>lamiids</taxon>
        <taxon>Solanales</taxon>
        <taxon>Solanaceae</taxon>
        <taxon>Solanoideae</taxon>
        <taxon>Hyoscyameae</taxon>
        <taxon>Anisodus</taxon>
    </lineage>
</organism>
<evidence type="ECO:0000256" key="9">
    <source>
        <dbReference type="ARBA" id="ARBA00023136"/>
    </source>
</evidence>
<dbReference type="PANTHER" id="PTHR45760">
    <property type="entry name" value="FI19922P1-RELATED"/>
    <property type="match status" value="1"/>
</dbReference>
<evidence type="ECO:0000256" key="8">
    <source>
        <dbReference type="ARBA" id="ARBA00023128"/>
    </source>
</evidence>
<evidence type="ECO:0000256" key="6">
    <source>
        <dbReference type="ARBA" id="ARBA00022792"/>
    </source>
</evidence>
<feature type="repeat" description="Solcar" evidence="10">
    <location>
        <begin position="44"/>
        <end position="164"/>
    </location>
</feature>
<keyword evidence="14" id="KW-1185">Reference proteome</keyword>
<keyword evidence="6" id="KW-0999">Mitochondrion inner membrane</keyword>
<gene>
    <name evidence="13" type="ORF">RND71_040822</name>
</gene>
<dbReference type="GO" id="GO:0005743">
    <property type="term" value="C:mitochondrial inner membrane"/>
    <property type="evidence" value="ECO:0007669"/>
    <property type="project" value="UniProtKB-SubCell"/>
</dbReference>
<evidence type="ECO:0000256" key="3">
    <source>
        <dbReference type="ARBA" id="ARBA00022448"/>
    </source>
</evidence>
<evidence type="ECO:0000256" key="10">
    <source>
        <dbReference type="PROSITE-ProRule" id="PRU00282"/>
    </source>
</evidence>
<dbReference type="SUPFAM" id="SSF103506">
    <property type="entry name" value="Mitochondrial carrier"/>
    <property type="match status" value="1"/>
</dbReference>
<dbReference type="Pfam" id="PF00153">
    <property type="entry name" value="Mito_carr"/>
    <property type="match status" value="2"/>
</dbReference>
<evidence type="ECO:0000256" key="11">
    <source>
        <dbReference type="RuleBase" id="RU000488"/>
    </source>
</evidence>
<keyword evidence="7 12" id="KW-1133">Transmembrane helix</keyword>
<keyword evidence="9 10" id="KW-0472">Membrane</keyword>
<keyword evidence="5" id="KW-0677">Repeat</keyword>
<dbReference type="PROSITE" id="PS50920">
    <property type="entry name" value="SOLCAR"/>
    <property type="match status" value="2"/>
</dbReference>
<evidence type="ECO:0000256" key="4">
    <source>
        <dbReference type="ARBA" id="ARBA00022692"/>
    </source>
</evidence>
<reference evidence="13" key="1">
    <citation type="submission" date="2023-12" db="EMBL/GenBank/DDBJ databases">
        <title>Genome assembly of Anisodus tanguticus.</title>
        <authorList>
            <person name="Wang Y.-J."/>
        </authorList>
    </citation>
    <scope>NUCLEOTIDE SEQUENCE</scope>
    <source>
        <strain evidence="13">KB-2021</strain>
        <tissue evidence="13">Leaf</tissue>
    </source>
</reference>
<dbReference type="Proteomes" id="UP001291623">
    <property type="component" value="Unassembled WGS sequence"/>
</dbReference>
<comment type="subcellular location">
    <subcellularLocation>
        <location evidence="1">Mitochondrion inner membrane</location>
        <topology evidence="1">Multi-pass membrane protein</topology>
    </subcellularLocation>
</comment>
<dbReference type="GO" id="GO:1990542">
    <property type="term" value="P:mitochondrial transmembrane transport"/>
    <property type="evidence" value="ECO:0007669"/>
    <property type="project" value="InterPro"/>
</dbReference>
<evidence type="ECO:0000256" key="12">
    <source>
        <dbReference type="SAM" id="Phobius"/>
    </source>
</evidence>
<dbReference type="InterPro" id="IPR045315">
    <property type="entry name" value="Mtm1-like"/>
</dbReference>
<evidence type="ECO:0008006" key="15">
    <source>
        <dbReference type="Google" id="ProtNLM"/>
    </source>
</evidence>
<feature type="transmembrane region" description="Helical" evidence="12">
    <location>
        <begin position="457"/>
        <end position="482"/>
    </location>
</feature>
<comment type="caution">
    <text evidence="13">The sequence shown here is derived from an EMBL/GenBank/DDBJ whole genome shotgun (WGS) entry which is preliminary data.</text>
</comment>
<keyword evidence="3 11" id="KW-0813">Transport</keyword>
<dbReference type="InterPro" id="IPR018108">
    <property type="entry name" value="MCP_transmembrane"/>
</dbReference>
<protein>
    <recommendedName>
        <fullName evidence="15">Mitochondrial carrier protein</fullName>
    </recommendedName>
</protein>
<evidence type="ECO:0000256" key="1">
    <source>
        <dbReference type="ARBA" id="ARBA00004448"/>
    </source>
</evidence>
<evidence type="ECO:0000313" key="13">
    <source>
        <dbReference type="EMBL" id="KAK4339360.1"/>
    </source>
</evidence>